<dbReference type="PIRSF" id="PIRSF012560">
    <property type="entry name" value="Pullulanase"/>
    <property type="match status" value="1"/>
</dbReference>
<dbReference type="EMBL" id="JBHUDE010000016">
    <property type="protein sequence ID" value="MFD1606840.1"/>
    <property type="molecule type" value="Genomic_DNA"/>
</dbReference>
<sequence>MAQLIKLQDYITRYEWDTFRYPTQYIRLKKENWDRLYEKWSQPEEKSSEQFIQDQEQESGGLLSKLKDKLLKRSVYSETIIESVEEENELPSTEKELKQQFLDHLLNFQLKWATSTVNHQSIIDKKYKDDPLLKYLLQRFPDTYLLMYHPVFTIKQAPIEADIIFISPIEIEIIHFVELEESAVLMAGEERTWHVESPDENRKILNPLISLKRTEKVIRSILSVKELSFPVKKTIISRTNPIMFSSEPYQTRIVDKMSFDSWFLGKRQLNSPLKNDQIKVAEALLGYCQSISIRRPEWEDVPEESPHITEEMEEY</sequence>
<dbReference type="RefSeq" id="WP_379596168.1">
    <property type="nucleotide sequence ID" value="NZ_JBHUDE010000016.1"/>
</dbReference>
<evidence type="ECO:0000313" key="2">
    <source>
        <dbReference type="Proteomes" id="UP001597221"/>
    </source>
</evidence>
<organism evidence="1 2">
    <name type="scientific">Oceanobacillus luteolus</name>
    <dbReference type="NCBI Taxonomy" id="1274358"/>
    <lineage>
        <taxon>Bacteria</taxon>
        <taxon>Bacillati</taxon>
        <taxon>Bacillota</taxon>
        <taxon>Bacilli</taxon>
        <taxon>Bacillales</taxon>
        <taxon>Bacillaceae</taxon>
        <taxon>Oceanobacillus</taxon>
    </lineage>
</organism>
<comment type="caution">
    <text evidence="1">The sequence shown here is derived from an EMBL/GenBank/DDBJ whole genome shotgun (WGS) entry which is preliminary data.</text>
</comment>
<proteinExistence type="predicted"/>
<evidence type="ECO:0000313" key="1">
    <source>
        <dbReference type="EMBL" id="MFD1606840.1"/>
    </source>
</evidence>
<dbReference type="Proteomes" id="UP001597221">
    <property type="component" value="Unassembled WGS sequence"/>
</dbReference>
<protein>
    <submittedName>
        <fullName evidence="1">NERD domain-containing protein</fullName>
    </submittedName>
</protein>
<gene>
    <name evidence="1" type="ORF">ACFSBH_04160</name>
</gene>
<reference evidence="2" key="1">
    <citation type="journal article" date="2019" name="Int. J. Syst. Evol. Microbiol.">
        <title>The Global Catalogue of Microorganisms (GCM) 10K type strain sequencing project: providing services to taxonomists for standard genome sequencing and annotation.</title>
        <authorList>
            <consortium name="The Broad Institute Genomics Platform"/>
            <consortium name="The Broad Institute Genome Sequencing Center for Infectious Disease"/>
            <person name="Wu L."/>
            <person name="Ma J."/>
        </authorList>
    </citation>
    <scope>NUCLEOTIDE SEQUENCE [LARGE SCALE GENOMIC DNA]</scope>
    <source>
        <strain evidence="2">CGMCC 1.12376</strain>
    </source>
</reference>
<accession>A0ABW4HNQ9</accession>
<name>A0ABW4HNQ9_9BACI</name>
<dbReference type="InterPro" id="IPR012397">
    <property type="entry name" value="Pullulanase"/>
</dbReference>
<keyword evidence="2" id="KW-1185">Reference proteome</keyword>